<gene>
    <name evidence="8" type="ORF">FUA23_21140</name>
</gene>
<keyword evidence="3 5" id="KW-0238">DNA-binding</keyword>
<evidence type="ECO:0000313" key="8">
    <source>
        <dbReference type="EMBL" id="TXF84719.1"/>
    </source>
</evidence>
<dbReference type="AlphaFoldDB" id="A0A5C7F6J3"/>
<accession>A0A5C7F6J3</accession>
<dbReference type="GO" id="GO:0006310">
    <property type="term" value="P:DNA recombination"/>
    <property type="evidence" value="ECO:0007669"/>
    <property type="project" value="UniProtKB-KW"/>
</dbReference>
<keyword evidence="9" id="KW-1185">Reference proteome</keyword>
<dbReference type="Pfam" id="PF13495">
    <property type="entry name" value="Phage_int_SAM_4"/>
    <property type="match status" value="1"/>
</dbReference>
<dbReference type="OrthoDB" id="9801717at2"/>
<dbReference type="Proteomes" id="UP000321907">
    <property type="component" value="Unassembled WGS sequence"/>
</dbReference>
<evidence type="ECO:0000256" key="3">
    <source>
        <dbReference type="ARBA" id="ARBA00023125"/>
    </source>
</evidence>
<dbReference type="InterPro" id="IPR050090">
    <property type="entry name" value="Tyrosine_recombinase_XerCD"/>
</dbReference>
<reference evidence="8 9" key="1">
    <citation type="submission" date="2019-08" db="EMBL/GenBank/DDBJ databases">
        <title>Lewinella sp. strain SSH13 Genome sequencing and assembly.</title>
        <authorList>
            <person name="Kim I."/>
        </authorList>
    </citation>
    <scope>NUCLEOTIDE SEQUENCE [LARGE SCALE GENOMIC DNA]</scope>
    <source>
        <strain evidence="8 9">SSH13</strain>
    </source>
</reference>
<dbReference type="EMBL" id="VOXD01000052">
    <property type="protein sequence ID" value="TXF84719.1"/>
    <property type="molecule type" value="Genomic_DNA"/>
</dbReference>
<comment type="caution">
    <text evidence="8">The sequence shown here is derived from an EMBL/GenBank/DDBJ whole genome shotgun (WGS) entry which is preliminary data.</text>
</comment>
<dbReference type="InterPro" id="IPR004107">
    <property type="entry name" value="Integrase_SAM-like_N"/>
</dbReference>
<dbReference type="SUPFAM" id="SSF56349">
    <property type="entry name" value="DNA breaking-rejoining enzymes"/>
    <property type="match status" value="1"/>
</dbReference>
<feature type="domain" description="Core-binding (CB)" evidence="7">
    <location>
        <begin position="1"/>
        <end position="63"/>
    </location>
</feature>
<dbReference type="PROSITE" id="PS51900">
    <property type="entry name" value="CB"/>
    <property type="match status" value="1"/>
</dbReference>
<evidence type="ECO:0000259" key="6">
    <source>
        <dbReference type="PROSITE" id="PS51898"/>
    </source>
</evidence>
<proteinExistence type="inferred from homology"/>
<dbReference type="InterPro" id="IPR002104">
    <property type="entry name" value="Integrase_catalytic"/>
</dbReference>
<evidence type="ECO:0000259" key="7">
    <source>
        <dbReference type="PROSITE" id="PS51900"/>
    </source>
</evidence>
<name>A0A5C7F6J3_9BACT</name>
<comment type="similarity">
    <text evidence="1">Belongs to the 'phage' integrase family.</text>
</comment>
<dbReference type="InterPro" id="IPR044068">
    <property type="entry name" value="CB"/>
</dbReference>
<feature type="domain" description="Tyr recombinase" evidence="6">
    <location>
        <begin position="76"/>
        <end position="256"/>
    </location>
</feature>
<dbReference type="InterPro" id="IPR010998">
    <property type="entry name" value="Integrase_recombinase_N"/>
</dbReference>
<dbReference type="PROSITE" id="PS51898">
    <property type="entry name" value="TYR_RECOMBINASE"/>
    <property type="match status" value="1"/>
</dbReference>
<dbReference type="InterPro" id="IPR013762">
    <property type="entry name" value="Integrase-like_cat_sf"/>
</dbReference>
<dbReference type="PANTHER" id="PTHR30349:SF41">
    <property type="entry name" value="INTEGRASE_RECOMBINASE PROTEIN MJ0367-RELATED"/>
    <property type="match status" value="1"/>
</dbReference>
<evidence type="ECO:0000313" key="9">
    <source>
        <dbReference type="Proteomes" id="UP000321907"/>
    </source>
</evidence>
<dbReference type="GO" id="GO:0003677">
    <property type="term" value="F:DNA binding"/>
    <property type="evidence" value="ECO:0007669"/>
    <property type="project" value="UniProtKB-UniRule"/>
</dbReference>
<evidence type="ECO:0000256" key="5">
    <source>
        <dbReference type="PROSITE-ProRule" id="PRU01248"/>
    </source>
</evidence>
<dbReference type="Gene3D" id="1.10.443.10">
    <property type="entry name" value="Intergrase catalytic core"/>
    <property type="match status" value="1"/>
</dbReference>
<dbReference type="InterPro" id="IPR011010">
    <property type="entry name" value="DNA_brk_join_enz"/>
</dbReference>
<dbReference type="PANTHER" id="PTHR30349">
    <property type="entry name" value="PHAGE INTEGRASE-RELATED"/>
    <property type="match status" value="1"/>
</dbReference>
<organism evidence="8 9">
    <name type="scientific">Neolewinella aurantiaca</name>
    <dbReference type="NCBI Taxonomy" id="2602767"/>
    <lineage>
        <taxon>Bacteria</taxon>
        <taxon>Pseudomonadati</taxon>
        <taxon>Bacteroidota</taxon>
        <taxon>Saprospiria</taxon>
        <taxon>Saprospirales</taxon>
        <taxon>Lewinellaceae</taxon>
        <taxon>Neolewinella</taxon>
    </lineage>
</organism>
<protein>
    <submittedName>
        <fullName evidence="8">Tyrosine-type recombinase/integrase</fullName>
    </submittedName>
</protein>
<evidence type="ECO:0000256" key="2">
    <source>
        <dbReference type="ARBA" id="ARBA00022908"/>
    </source>
</evidence>
<dbReference type="Pfam" id="PF00589">
    <property type="entry name" value="Phage_integrase"/>
    <property type="match status" value="1"/>
</dbReference>
<keyword evidence="2" id="KW-0229">DNA integration</keyword>
<keyword evidence="4" id="KW-0233">DNA recombination</keyword>
<evidence type="ECO:0000256" key="4">
    <source>
        <dbReference type="ARBA" id="ARBA00023172"/>
    </source>
</evidence>
<sequence>MTSSTIINYARSLRDLMEYHHAEADAITARDILAFLAEREKSIGKSTLNTLCCALKYFFGKVLGDPDRIVDIPTPRKPKQLGELLTTSELKQLFAAAKTSKHRLVLSLIYGLGLRAGEVARIRLHDFDARHRTLIIRNAKGGKQRTLPYDEAVRRELIAYFRDEKPADYLFTSTTRKSTTGGISVRGVQYIVRAVVKRAGLTKKVCPHTLRHCFAVQYLNHGGNLIRLKQLLGHAHFSTTFRYLSYASPELKDIPSPLSFLFDA</sequence>
<dbReference type="GO" id="GO:0015074">
    <property type="term" value="P:DNA integration"/>
    <property type="evidence" value="ECO:0007669"/>
    <property type="project" value="UniProtKB-KW"/>
</dbReference>
<dbReference type="Gene3D" id="1.10.150.130">
    <property type="match status" value="1"/>
</dbReference>
<evidence type="ECO:0000256" key="1">
    <source>
        <dbReference type="ARBA" id="ARBA00008857"/>
    </source>
</evidence>